<feature type="region of interest" description="Disordered" evidence="1">
    <location>
        <begin position="40"/>
        <end position="70"/>
    </location>
</feature>
<evidence type="ECO:0000313" key="3">
    <source>
        <dbReference type="Proteomes" id="UP001303046"/>
    </source>
</evidence>
<gene>
    <name evidence="2" type="primary">Necator_chrII.g5426</name>
    <name evidence="2" type="ORF">RB195_017633</name>
</gene>
<comment type="caution">
    <text evidence="2">The sequence shown here is derived from an EMBL/GenBank/DDBJ whole genome shotgun (WGS) entry which is preliminary data.</text>
</comment>
<proteinExistence type="predicted"/>
<accession>A0ABR1C635</accession>
<protein>
    <submittedName>
        <fullName evidence="2">Uncharacterized protein</fullName>
    </submittedName>
</protein>
<reference evidence="2 3" key="1">
    <citation type="submission" date="2023-08" db="EMBL/GenBank/DDBJ databases">
        <title>A Necator americanus chromosomal reference genome.</title>
        <authorList>
            <person name="Ilik V."/>
            <person name="Petrzelkova K.J."/>
            <person name="Pardy F."/>
            <person name="Fuh T."/>
            <person name="Niatou-Singa F.S."/>
            <person name="Gouil Q."/>
            <person name="Baker L."/>
            <person name="Ritchie M.E."/>
            <person name="Jex A.R."/>
            <person name="Gazzola D."/>
            <person name="Li H."/>
            <person name="Toshio Fujiwara R."/>
            <person name="Zhan B."/>
            <person name="Aroian R.V."/>
            <person name="Pafco B."/>
            <person name="Schwarz E.M."/>
        </authorList>
    </citation>
    <scope>NUCLEOTIDE SEQUENCE [LARGE SCALE GENOMIC DNA]</scope>
    <source>
        <strain evidence="2 3">Aroian</strain>
        <tissue evidence="2">Whole animal</tissue>
    </source>
</reference>
<evidence type="ECO:0000313" key="2">
    <source>
        <dbReference type="EMBL" id="KAK6733978.1"/>
    </source>
</evidence>
<evidence type="ECO:0000256" key="1">
    <source>
        <dbReference type="SAM" id="MobiDB-lite"/>
    </source>
</evidence>
<keyword evidence="3" id="KW-1185">Reference proteome</keyword>
<organism evidence="2 3">
    <name type="scientific">Necator americanus</name>
    <name type="common">Human hookworm</name>
    <dbReference type="NCBI Taxonomy" id="51031"/>
    <lineage>
        <taxon>Eukaryota</taxon>
        <taxon>Metazoa</taxon>
        <taxon>Ecdysozoa</taxon>
        <taxon>Nematoda</taxon>
        <taxon>Chromadorea</taxon>
        <taxon>Rhabditida</taxon>
        <taxon>Rhabditina</taxon>
        <taxon>Rhabditomorpha</taxon>
        <taxon>Strongyloidea</taxon>
        <taxon>Ancylostomatidae</taxon>
        <taxon>Bunostominae</taxon>
        <taxon>Necator</taxon>
    </lineage>
</organism>
<sequence>MEKRYSRVKTTSNTARSIVGDCARSGVVKLAVEIDVGPSGTAVLSGTRKSNPNRTTAAPRAQPPSQLQAFAQPQKQQFRVYVCTH</sequence>
<name>A0ABR1C635_NECAM</name>
<feature type="compositionally biased region" description="Polar residues" evidence="1">
    <location>
        <begin position="42"/>
        <end position="56"/>
    </location>
</feature>
<dbReference type="EMBL" id="JAVFWL010000002">
    <property type="protein sequence ID" value="KAK6733978.1"/>
    <property type="molecule type" value="Genomic_DNA"/>
</dbReference>
<dbReference type="Proteomes" id="UP001303046">
    <property type="component" value="Unassembled WGS sequence"/>
</dbReference>